<gene>
    <name evidence="2" type="ORF">LR48_Vigan07g048200</name>
</gene>
<dbReference type="InterPro" id="IPR032675">
    <property type="entry name" value="LRR_dom_sf"/>
</dbReference>
<dbReference type="InterPro" id="IPR000157">
    <property type="entry name" value="TIR_dom"/>
</dbReference>
<name>A0A0L9UVJ0_PHAAN</name>
<dbReference type="OMA" id="YCRESIG"/>
<dbReference type="GO" id="GO:0007165">
    <property type="term" value="P:signal transduction"/>
    <property type="evidence" value="ECO:0007669"/>
    <property type="project" value="InterPro"/>
</dbReference>
<dbReference type="InterPro" id="IPR044974">
    <property type="entry name" value="Disease_R_plants"/>
</dbReference>
<dbReference type="PANTHER" id="PTHR11017">
    <property type="entry name" value="LEUCINE-RICH REPEAT-CONTAINING PROTEIN"/>
    <property type="match status" value="1"/>
</dbReference>
<dbReference type="SUPFAM" id="SSF52200">
    <property type="entry name" value="Toll/Interleukin receptor TIR domain"/>
    <property type="match status" value="1"/>
</dbReference>
<dbReference type="PROSITE" id="PS50104">
    <property type="entry name" value="TIR"/>
    <property type="match status" value="1"/>
</dbReference>
<evidence type="ECO:0000313" key="3">
    <source>
        <dbReference type="Proteomes" id="UP000053144"/>
    </source>
</evidence>
<dbReference type="InterPro" id="IPR035897">
    <property type="entry name" value="Toll_tir_struct_dom_sf"/>
</dbReference>
<feature type="domain" description="TIR" evidence="1">
    <location>
        <begin position="1"/>
        <end position="139"/>
    </location>
</feature>
<dbReference type="Gene3D" id="3.40.50.10140">
    <property type="entry name" value="Toll/interleukin-1 receptor homology (TIR) domain"/>
    <property type="match status" value="1"/>
</dbReference>
<dbReference type="GO" id="GO:0006952">
    <property type="term" value="P:defense response"/>
    <property type="evidence" value="ECO:0007669"/>
    <property type="project" value="InterPro"/>
</dbReference>
<dbReference type="Gene3D" id="3.80.10.10">
    <property type="entry name" value="Ribonuclease Inhibitor"/>
    <property type="match status" value="3"/>
</dbReference>
<evidence type="ECO:0000259" key="1">
    <source>
        <dbReference type="PROSITE" id="PS50104"/>
    </source>
</evidence>
<evidence type="ECO:0000313" key="2">
    <source>
        <dbReference type="EMBL" id="KOM46778.1"/>
    </source>
</evidence>
<dbReference type="AlphaFoldDB" id="A0A0L9UVJ0"/>
<organism evidence="2 3">
    <name type="scientific">Phaseolus angularis</name>
    <name type="common">Azuki bean</name>
    <name type="synonym">Vigna angularis</name>
    <dbReference type="NCBI Taxonomy" id="3914"/>
    <lineage>
        <taxon>Eukaryota</taxon>
        <taxon>Viridiplantae</taxon>
        <taxon>Streptophyta</taxon>
        <taxon>Embryophyta</taxon>
        <taxon>Tracheophyta</taxon>
        <taxon>Spermatophyta</taxon>
        <taxon>Magnoliopsida</taxon>
        <taxon>eudicotyledons</taxon>
        <taxon>Gunneridae</taxon>
        <taxon>Pentapetalae</taxon>
        <taxon>rosids</taxon>
        <taxon>fabids</taxon>
        <taxon>Fabales</taxon>
        <taxon>Fabaceae</taxon>
        <taxon>Papilionoideae</taxon>
        <taxon>50 kb inversion clade</taxon>
        <taxon>NPAAA clade</taxon>
        <taxon>indigoferoid/millettioid clade</taxon>
        <taxon>Phaseoleae</taxon>
        <taxon>Vigna</taxon>
    </lineage>
</organism>
<accession>A0A0L9UVJ0</accession>
<dbReference type="SMART" id="SM00255">
    <property type="entry name" value="TIR"/>
    <property type="match status" value="1"/>
</dbReference>
<dbReference type="Gramene" id="KOM46778">
    <property type="protein sequence ID" value="KOM46778"/>
    <property type="gene ID" value="LR48_Vigan07g048200"/>
</dbReference>
<reference evidence="3" key="1">
    <citation type="journal article" date="2015" name="Proc. Natl. Acad. Sci. U.S.A.">
        <title>Genome sequencing of adzuki bean (Vigna angularis) provides insight into high starch and low fat accumulation and domestication.</title>
        <authorList>
            <person name="Yang K."/>
            <person name="Tian Z."/>
            <person name="Chen C."/>
            <person name="Luo L."/>
            <person name="Zhao B."/>
            <person name="Wang Z."/>
            <person name="Yu L."/>
            <person name="Li Y."/>
            <person name="Sun Y."/>
            <person name="Li W."/>
            <person name="Chen Y."/>
            <person name="Li Y."/>
            <person name="Zhang Y."/>
            <person name="Ai D."/>
            <person name="Zhao J."/>
            <person name="Shang C."/>
            <person name="Ma Y."/>
            <person name="Wu B."/>
            <person name="Wang M."/>
            <person name="Gao L."/>
            <person name="Sun D."/>
            <person name="Zhang P."/>
            <person name="Guo F."/>
            <person name="Wang W."/>
            <person name="Li Y."/>
            <person name="Wang J."/>
            <person name="Varshney R.K."/>
            <person name="Wang J."/>
            <person name="Ling H.Q."/>
            <person name="Wan P."/>
        </authorList>
    </citation>
    <scope>NUCLEOTIDE SEQUENCE</scope>
    <source>
        <strain evidence="3">cv. Jingnong 6</strain>
    </source>
</reference>
<dbReference type="Proteomes" id="UP000053144">
    <property type="component" value="Chromosome 7"/>
</dbReference>
<proteinExistence type="predicted"/>
<dbReference type="PANTHER" id="PTHR11017:SF559">
    <property type="entry name" value="DISEASE RESISTANCE PROTEIN CHL1"/>
    <property type="match status" value="1"/>
</dbReference>
<protein>
    <recommendedName>
        <fullName evidence="1">TIR domain-containing protein</fullName>
    </recommendedName>
</protein>
<dbReference type="Pfam" id="PF01582">
    <property type="entry name" value="TIR"/>
    <property type="match status" value="1"/>
</dbReference>
<sequence length="582" mass="66465">MITFRDDKNLEKGDKIDKELFKAIKESLGAIVILSENYASSSWCLDELNKILESNRALGRKVFPVFCGVSPSEVQHQTTKSFEEAFQKHERRFEKDTEKLQQWRDSLKEVSQIAGWESKNYQHQTELIENIVESVWTKLRPEMPSFNDGLVGINSRVKKMDSLLRIESKDDARFIGIWGMGIVLNSPEKEEAIWDPEAFSRMYNLQLLIINYRVNLPTSLKCLCSSLKFLQWMNYPLEYLPLGVLLDELVELKMHSSRIKRIWNGNQDFAKLKFIDLSYSEDLIQTPIVSGAPSLERLLRISCVNLVEVHPSVGQHKRLVLLLLKDCKNLQIMPRKLEMDSLEELILSGCSKIEKLPEFGDNMKSLSLLNVENCINLLSLPNSSCNLRSLRKLYVSGCSRISTLPDGMNENESLEELYVSGTDIREIPSRLEKLRELSFGGRKETTPKSQNFMPPLPSLLALESLDLNYGGLTDESIPSDLGPLSLLKRLDLSGNNFVNPPAQFIISLSMLHTLSFNDCPRLESLPLLPPNLQSLYTTNCPKLKPFHLVEDTLWKIFESHSHEDPVCFLYTGPKLNFFVCSD</sequence>
<dbReference type="SUPFAM" id="SSF52058">
    <property type="entry name" value="L domain-like"/>
    <property type="match status" value="1"/>
</dbReference>
<dbReference type="EMBL" id="CM003377">
    <property type="protein sequence ID" value="KOM46778.1"/>
    <property type="molecule type" value="Genomic_DNA"/>
</dbReference>